<dbReference type="GO" id="GO:0008168">
    <property type="term" value="F:methyltransferase activity"/>
    <property type="evidence" value="ECO:0007669"/>
    <property type="project" value="UniProtKB-KW"/>
</dbReference>
<dbReference type="SUPFAM" id="SSF51726">
    <property type="entry name" value="UROD/MetE-like"/>
    <property type="match status" value="1"/>
</dbReference>
<dbReference type="RefSeq" id="WP_281837725.1">
    <property type="nucleotide sequence ID" value="NZ_BSDY01000032.1"/>
</dbReference>
<keyword evidence="2" id="KW-0808">Transferase</keyword>
<dbReference type="Pfam" id="PF01208">
    <property type="entry name" value="URO-D"/>
    <property type="match status" value="1"/>
</dbReference>
<dbReference type="GO" id="GO:0004853">
    <property type="term" value="F:uroporphyrinogen decarboxylase activity"/>
    <property type="evidence" value="ECO:0007669"/>
    <property type="project" value="InterPro"/>
</dbReference>
<name>A0A9W6LPV9_9FUSO</name>
<evidence type="ECO:0000313" key="3">
    <source>
        <dbReference type="Proteomes" id="UP001144471"/>
    </source>
</evidence>
<keyword evidence="3" id="KW-1185">Reference proteome</keyword>
<reference evidence="2" key="1">
    <citation type="submission" date="2022-12" db="EMBL/GenBank/DDBJ databases">
        <title>Reference genome sequencing for broad-spectrum identification of bacterial and archaeal isolates by mass spectrometry.</title>
        <authorList>
            <person name="Sekiguchi Y."/>
            <person name="Tourlousse D.M."/>
        </authorList>
    </citation>
    <scope>NUCLEOTIDE SEQUENCE</scope>
    <source>
        <strain evidence="2">10succ1</strain>
    </source>
</reference>
<comment type="caution">
    <text evidence="2">The sequence shown here is derived from an EMBL/GenBank/DDBJ whole genome shotgun (WGS) entry which is preliminary data.</text>
</comment>
<accession>A0A9W6LPV9</accession>
<evidence type="ECO:0000313" key="2">
    <source>
        <dbReference type="EMBL" id="GLI58052.1"/>
    </source>
</evidence>
<dbReference type="Proteomes" id="UP001144471">
    <property type="component" value="Unassembled WGS sequence"/>
</dbReference>
<dbReference type="GO" id="GO:0032259">
    <property type="term" value="P:methylation"/>
    <property type="evidence" value="ECO:0007669"/>
    <property type="project" value="UniProtKB-KW"/>
</dbReference>
<keyword evidence="2" id="KW-0489">Methyltransferase</keyword>
<dbReference type="InterPro" id="IPR052024">
    <property type="entry name" value="Methanogen_methyltrans"/>
</dbReference>
<dbReference type="PANTHER" id="PTHR47099:SF1">
    <property type="entry name" value="METHYLCOBAMIDE:COM METHYLTRANSFERASE MTBA"/>
    <property type="match status" value="1"/>
</dbReference>
<dbReference type="EMBL" id="BSDY01000032">
    <property type="protein sequence ID" value="GLI58052.1"/>
    <property type="molecule type" value="Genomic_DNA"/>
</dbReference>
<evidence type="ECO:0000259" key="1">
    <source>
        <dbReference type="Pfam" id="PF01208"/>
    </source>
</evidence>
<dbReference type="InterPro" id="IPR038071">
    <property type="entry name" value="UROD/MetE-like_sf"/>
</dbReference>
<dbReference type="CDD" id="cd03465">
    <property type="entry name" value="URO-D_like"/>
    <property type="match status" value="1"/>
</dbReference>
<organism evidence="2 3">
    <name type="scientific">Propionigenium maris DSM 9537</name>
    <dbReference type="NCBI Taxonomy" id="1123000"/>
    <lineage>
        <taxon>Bacteria</taxon>
        <taxon>Fusobacteriati</taxon>
        <taxon>Fusobacteriota</taxon>
        <taxon>Fusobacteriia</taxon>
        <taxon>Fusobacteriales</taxon>
        <taxon>Fusobacteriaceae</taxon>
        <taxon>Propionigenium</taxon>
    </lineage>
</organism>
<dbReference type="InterPro" id="IPR000257">
    <property type="entry name" value="Uroporphyrinogen_deCOase"/>
</dbReference>
<feature type="domain" description="Uroporphyrinogen decarboxylase (URO-D)" evidence="1">
    <location>
        <begin position="16"/>
        <end position="336"/>
    </location>
</feature>
<proteinExistence type="predicted"/>
<gene>
    <name evidence="2" type="ORF">PM10SUCC1_35660</name>
</gene>
<sequence length="341" mass="37439">MKPVERERALQETGRADRILCCPFIDMFGAQLIGKNIREVNLSGKLMADLEIEAYKLYGHDGVSVGPGLYGVPEAMGVVLDLPETSYPYVTKCVEMDYDNVEDLPVIDPKRDGRLPLFLEGVQILIDEVGDEVGVGSSVAGPFSTAATVVGTERFLKDIRKNPEGIHKLLAHVTKSVLAYMDAVMDMGIVPSMPDPVASGTLISTKTFREFALPYLEVCVEHIRERMGRGPALHICGTTRKHWEEIKKLNLSALSLDNIDDIGEACEVLGDKFCIIGNVDPVGVILNGSRESIHRAVKECIDKAYNNSKGFVLATGCDIPINASPENVKHFMEAARIYSRF</sequence>
<dbReference type="PANTHER" id="PTHR47099">
    <property type="entry name" value="METHYLCOBAMIDE:COM METHYLTRANSFERASE MTBA"/>
    <property type="match status" value="1"/>
</dbReference>
<dbReference type="GO" id="GO:0006779">
    <property type="term" value="P:porphyrin-containing compound biosynthetic process"/>
    <property type="evidence" value="ECO:0007669"/>
    <property type="project" value="InterPro"/>
</dbReference>
<dbReference type="AlphaFoldDB" id="A0A9W6LPV9"/>
<protein>
    <submittedName>
        <fullName evidence="2">Methylcobamide--CoM methyltransferase</fullName>
    </submittedName>
</protein>
<dbReference type="Gene3D" id="3.20.20.210">
    <property type="match status" value="1"/>
</dbReference>